<evidence type="ECO:0000313" key="3">
    <source>
        <dbReference type="Proteomes" id="UP001305779"/>
    </source>
</evidence>
<organism evidence="2 3">
    <name type="scientific">Zasmidium cellare</name>
    <name type="common">Wine cellar mold</name>
    <name type="synonym">Racodium cellare</name>
    <dbReference type="NCBI Taxonomy" id="395010"/>
    <lineage>
        <taxon>Eukaryota</taxon>
        <taxon>Fungi</taxon>
        <taxon>Dikarya</taxon>
        <taxon>Ascomycota</taxon>
        <taxon>Pezizomycotina</taxon>
        <taxon>Dothideomycetes</taxon>
        <taxon>Dothideomycetidae</taxon>
        <taxon>Mycosphaerellales</taxon>
        <taxon>Mycosphaerellaceae</taxon>
        <taxon>Zasmidium</taxon>
    </lineage>
</organism>
<dbReference type="Gene3D" id="2.120.10.30">
    <property type="entry name" value="TolB, C-terminal domain"/>
    <property type="match status" value="1"/>
</dbReference>
<sequence>MAFFKVFLLLLFSPLVATLRTRQIYEYPPGRSRSVENIAIRHNGELVYTTTSEPCLYTINPHVRNPKPVQVHCFENASVTLGIAEAFEDVFTFVVGNYTHLQSVPGSFSVWNVNFRPHWKKPRVDLVVRIPEAAALNGITAFTTSTILAADSTLGQVWKVDLDSGRYSIAMSNPHLLPNASLPIELNGIHFDHIASKAYIANSANGTFGVAEYHAATGTFSPFRVLAHAHPGGVFDDFALSRSRQVAYVTEHSNRVVSIDLRTGEKEVVVEGPGGSVGGFEPTSAVLSSDENVLYVGADRFTFPSGAETNGQIFEVDVCSDKRVHKWERIV</sequence>
<proteinExistence type="predicted"/>
<feature type="chain" id="PRO_5047245893" evidence="1">
    <location>
        <begin position="19"/>
        <end position="331"/>
    </location>
</feature>
<gene>
    <name evidence="2" type="ORF">PRZ48_013796</name>
</gene>
<comment type="caution">
    <text evidence="2">The sequence shown here is derived from an EMBL/GenBank/DDBJ whole genome shotgun (WGS) entry which is preliminary data.</text>
</comment>
<keyword evidence="3" id="KW-1185">Reference proteome</keyword>
<feature type="signal peptide" evidence="1">
    <location>
        <begin position="1"/>
        <end position="18"/>
    </location>
</feature>
<name>A0ABR0E238_ZASCE</name>
<evidence type="ECO:0000313" key="2">
    <source>
        <dbReference type="EMBL" id="KAK4495465.1"/>
    </source>
</evidence>
<dbReference type="SUPFAM" id="SSF63829">
    <property type="entry name" value="Calcium-dependent phosphotriesterase"/>
    <property type="match status" value="1"/>
</dbReference>
<keyword evidence="1" id="KW-0732">Signal</keyword>
<reference evidence="2 3" key="1">
    <citation type="journal article" date="2023" name="G3 (Bethesda)">
        <title>A chromosome-level genome assembly of Zasmidium syzygii isolated from banana leaves.</title>
        <authorList>
            <person name="van Westerhoven A.C."/>
            <person name="Mehrabi R."/>
            <person name="Talebi R."/>
            <person name="Steentjes M.B.F."/>
            <person name="Corcolon B."/>
            <person name="Chong P.A."/>
            <person name="Kema G.H.J."/>
            <person name="Seidl M.F."/>
        </authorList>
    </citation>
    <scope>NUCLEOTIDE SEQUENCE [LARGE SCALE GENOMIC DNA]</scope>
    <source>
        <strain evidence="2 3">P124</strain>
    </source>
</reference>
<dbReference type="Proteomes" id="UP001305779">
    <property type="component" value="Unassembled WGS sequence"/>
</dbReference>
<dbReference type="PANTHER" id="PTHR42060">
    <property type="entry name" value="NHL REPEAT-CONTAINING PROTEIN-RELATED"/>
    <property type="match status" value="1"/>
</dbReference>
<dbReference type="InterPro" id="IPR052998">
    <property type="entry name" value="Hetero-Diels-Alderase-like"/>
</dbReference>
<protein>
    <submittedName>
        <fullName evidence="2">Uncharacterized protein</fullName>
    </submittedName>
</protein>
<dbReference type="InterPro" id="IPR011042">
    <property type="entry name" value="6-blade_b-propeller_TolB-like"/>
</dbReference>
<accession>A0ABR0E238</accession>
<dbReference type="EMBL" id="JAXOVC010000012">
    <property type="protein sequence ID" value="KAK4495465.1"/>
    <property type="molecule type" value="Genomic_DNA"/>
</dbReference>
<evidence type="ECO:0000256" key="1">
    <source>
        <dbReference type="SAM" id="SignalP"/>
    </source>
</evidence>
<dbReference type="PANTHER" id="PTHR42060:SF1">
    <property type="entry name" value="NHL REPEAT-CONTAINING PROTEIN"/>
    <property type="match status" value="1"/>
</dbReference>